<dbReference type="SUPFAM" id="SSF49354">
    <property type="entry name" value="PapD-like"/>
    <property type="match status" value="1"/>
</dbReference>
<comment type="similarity">
    <text evidence="1">Belongs to the VAMP-associated protein (VAP) (TC 9.B.17) family.</text>
</comment>
<proteinExistence type="inferred from homology"/>
<dbReference type="PROSITE" id="PS50202">
    <property type="entry name" value="MSP"/>
    <property type="match status" value="1"/>
</dbReference>
<dbReference type="InterPro" id="IPR016763">
    <property type="entry name" value="VAP"/>
</dbReference>
<dbReference type="Proteomes" id="UP000504610">
    <property type="component" value="Chromosome 3"/>
</dbReference>
<dbReference type="AlphaFoldDB" id="A0A9W3D9D6"/>
<sequence>MSNKLLDIYPLDLQFHFELKKKISCSLYLANKTDNYVAFKVKTTNPEKYCVRPNTGVVLPGSSIEVVVTMQAQKEVPADMKCKDKFLVQCFVASPGTNAKEVTREMFSKESGNQVEDIKLKVVYVDPPRPPLKEGSLPRASVSDNGNASASALITRLTEEKKSAVQLNKNFNKNWTS</sequence>
<evidence type="ECO:0000313" key="3">
    <source>
        <dbReference type="Proteomes" id="UP000504610"/>
    </source>
</evidence>
<dbReference type="GeneID" id="108846446"/>
<dbReference type="PANTHER" id="PTHR10809">
    <property type="entry name" value="VESICLE-ASSOCIATED MEMBRANE PROTEIN-ASSOCIATED PROTEIN"/>
    <property type="match status" value="1"/>
</dbReference>
<dbReference type="InterPro" id="IPR008962">
    <property type="entry name" value="PapD-like_sf"/>
</dbReference>
<dbReference type="Gene3D" id="2.60.40.10">
    <property type="entry name" value="Immunoglobulins"/>
    <property type="match status" value="1"/>
</dbReference>
<protein>
    <submittedName>
        <fullName evidence="4">Vesicle-associated protein 1-2-like</fullName>
    </submittedName>
</protein>
<dbReference type="InterPro" id="IPR000535">
    <property type="entry name" value="MSP_dom"/>
</dbReference>
<reference evidence="3" key="1">
    <citation type="journal article" date="2019" name="Database">
        <title>The radish genome database (RadishGD): an integrated information resource for radish genomics.</title>
        <authorList>
            <person name="Yu H.J."/>
            <person name="Baek S."/>
            <person name="Lee Y.J."/>
            <person name="Cho A."/>
            <person name="Mun J.H."/>
        </authorList>
    </citation>
    <scope>NUCLEOTIDE SEQUENCE [LARGE SCALE GENOMIC DNA]</scope>
    <source>
        <strain evidence="3">cv. WK10039</strain>
    </source>
</reference>
<dbReference type="GO" id="GO:0005789">
    <property type="term" value="C:endoplasmic reticulum membrane"/>
    <property type="evidence" value="ECO:0007669"/>
    <property type="project" value="InterPro"/>
</dbReference>
<evidence type="ECO:0000259" key="2">
    <source>
        <dbReference type="PROSITE" id="PS50202"/>
    </source>
</evidence>
<dbReference type="GO" id="GO:0061817">
    <property type="term" value="P:endoplasmic reticulum-plasma membrane tethering"/>
    <property type="evidence" value="ECO:0007669"/>
    <property type="project" value="TreeGrafter"/>
</dbReference>
<evidence type="ECO:0000313" key="4">
    <source>
        <dbReference type="RefSeq" id="XP_056860474.1"/>
    </source>
</evidence>
<dbReference type="PANTHER" id="PTHR10809:SF119">
    <property type="entry name" value="VESICLE-ASSOCIATED PROTEIN 1-2-RELATED"/>
    <property type="match status" value="1"/>
</dbReference>
<gene>
    <name evidence="4" type="primary">LOC108846446</name>
</gene>
<dbReference type="RefSeq" id="XP_056860474.1">
    <property type="nucleotide sequence ID" value="XM_057004494.1"/>
</dbReference>
<organism evidence="3 4">
    <name type="scientific">Raphanus sativus</name>
    <name type="common">Radish</name>
    <name type="synonym">Raphanus raphanistrum var. sativus</name>
    <dbReference type="NCBI Taxonomy" id="3726"/>
    <lineage>
        <taxon>Eukaryota</taxon>
        <taxon>Viridiplantae</taxon>
        <taxon>Streptophyta</taxon>
        <taxon>Embryophyta</taxon>
        <taxon>Tracheophyta</taxon>
        <taxon>Spermatophyta</taxon>
        <taxon>Magnoliopsida</taxon>
        <taxon>eudicotyledons</taxon>
        <taxon>Gunneridae</taxon>
        <taxon>Pentapetalae</taxon>
        <taxon>rosids</taxon>
        <taxon>malvids</taxon>
        <taxon>Brassicales</taxon>
        <taxon>Brassicaceae</taxon>
        <taxon>Brassiceae</taxon>
        <taxon>Raphanus</taxon>
    </lineage>
</organism>
<dbReference type="GO" id="GO:0090158">
    <property type="term" value="P:endoplasmic reticulum membrane organization"/>
    <property type="evidence" value="ECO:0007669"/>
    <property type="project" value="TreeGrafter"/>
</dbReference>
<dbReference type="FunFam" id="2.60.40.10:FF:000813">
    <property type="entry name" value="Vesicle-associated protein 1-1"/>
    <property type="match status" value="1"/>
</dbReference>
<dbReference type="PIRSF" id="PIRSF019693">
    <property type="entry name" value="VAMP-associated"/>
    <property type="match status" value="1"/>
</dbReference>
<reference evidence="4" key="2">
    <citation type="submission" date="2025-08" db="UniProtKB">
        <authorList>
            <consortium name="RefSeq"/>
        </authorList>
    </citation>
    <scope>IDENTIFICATION</scope>
    <source>
        <tissue evidence="4">Leaf</tissue>
    </source>
</reference>
<feature type="domain" description="MSP" evidence="2">
    <location>
        <begin position="5"/>
        <end position="125"/>
    </location>
</feature>
<dbReference type="KEGG" id="rsz:108846446"/>
<name>A0A9W3D9D6_RAPSA</name>
<accession>A0A9W3D9D6</accession>
<keyword evidence="3" id="KW-1185">Reference proteome</keyword>
<dbReference type="Pfam" id="PF00635">
    <property type="entry name" value="Motile_Sperm"/>
    <property type="match status" value="1"/>
</dbReference>
<dbReference type="GO" id="GO:0005886">
    <property type="term" value="C:plasma membrane"/>
    <property type="evidence" value="ECO:0007669"/>
    <property type="project" value="TreeGrafter"/>
</dbReference>
<dbReference type="OrthoDB" id="264603at2759"/>
<dbReference type="InterPro" id="IPR013783">
    <property type="entry name" value="Ig-like_fold"/>
</dbReference>
<evidence type="ECO:0000256" key="1">
    <source>
        <dbReference type="ARBA" id="ARBA00008932"/>
    </source>
</evidence>